<dbReference type="Gene3D" id="3.30.1330.40">
    <property type="entry name" value="RutC-like"/>
    <property type="match status" value="1"/>
</dbReference>
<dbReference type="Pfam" id="PF01042">
    <property type="entry name" value="Ribonuc_L-PSP"/>
    <property type="match status" value="1"/>
</dbReference>
<dbReference type="InterPro" id="IPR006175">
    <property type="entry name" value="YjgF/YER057c/UK114"/>
</dbReference>
<dbReference type="EMBL" id="VFOZ01000001">
    <property type="protein sequence ID" value="TQL98829.1"/>
    <property type="molecule type" value="Genomic_DNA"/>
</dbReference>
<accession>A0A543CNZ8</accession>
<proteinExistence type="inferred from homology"/>
<name>A0A543CNZ8_9ACTN</name>
<evidence type="ECO:0000313" key="2">
    <source>
        <dbReference type="EMBL" id="TQL98829.1"/>
    </source>
</evidence>
<dbReference type="AlphaFoldDB" id="A0A543CNZ8"/>
<dbReference type="RefSeq" id="WP_185792335.1">
    <property type="nucleotide sequence ID" value="NZ_VFOZ01000001.1"/>
</dbReference>
<sequence>MIERINPPELGRPSGFSHAVVTDAHRMVFLAGQTALDADGRIVGDGVVGQFEQALSNVLTALAAAGGSPPDLVGMTVYIVDMDDYRAHAREIGAVWRRLAGTDYPAMAGIGVSRLWDAEALVEVQGVAALTR</sequence>
<dbReference type="PANTHER" id="PTHR11803">
    <property type="entry name" value="2-IMINOBUTANOATE/2-IMINOPROPANOATE DEAMINASE RIDA"/>
    <property type="match status" value="1"/>
</dbReference>
<dbReference type="Proteomes" id="UP000316096">
    <property type="component" value="Unassembled WGS sequence"/>
</dbReference>
<keyword evidence="3" id="KW-1185">Reference proteome</keyword>
<protein>
    <submittedName>
        <fullName evidence="2">Enamine deaminase RidA (YjgF/YER057c/UK114 family)</fullName>
    </submittedName>
</protein>
<dbReference type="InterPro" id="IPR035959">
    <property type="entry name" value="RutC-like_sf"/>
</dbReference>
<dbReference type="PANTHER" id="PTHR11803:SF58">
    <property type="entry name" value="PROTEIN HMF1-RELATED"/>
    <property type="match status" value="1"/>
</dbReference>
<evidence type="ECO:0000313" key="3">
    <source>
        <dbReference type="Proteomes" id="UP000316096"/>
    </source>
</evidence>
<dbReference type="SUPFAM" id="SSF55298">
    <property type="entry name" value="YjgF-like"/>
    <property type="match status" value="1"/>
</dbReference>
<reference evidence="2 3" key="1">
    <citation type="submission" date="2019-06" db="EMBL/GenBank/DDBJ databases">
        <title>Sequencing the genomes of 1000 actinobacteria strains.</title>
        <authorList>
            <person name="Klenk H.-P."/>
        </authorList>
    </citation>
    <scope>NUCLEOTIDE SEQUENCE [LARGE SCALE GENOMIC DNA]</scope>
    <source>
        <strain evidence="2 3">DSM 102200</strain>
    </source>
</reference>
<dbReference type="CDD" id="cd00448">
    <property type="entry name" value="YjgF_YER057c_UK114_family"/>
    <property type="match status" value="1"/>
</dbReference>
<dbReference type="GO" id="GO:0005829">
    <property type="term" value="C:cytosol"/>
    <property type="evidence" value="ECO:0007669"/>
    <property type="project" value="TreeGrafter"/>
</dbReference>
<gene>
    <name evidence="2" type="ORF">FB559_4463</name>
</gene>
<comment type="caution">
    <text evidence="2">The sequence shown here is derived from an EMBL/GenBank/DDBJ whole genome shotgun (WGS) entry which is preliminary data.</text>
</comment>
<evidence type="ECO:0000256" key="1">
    <source>
        <dbReference type="ARBA" id="ARBA00010552"/>
    </source>
</evidence>
<dbReference type="GO" id="GO:0019239">
    <property type="term" value="F:deaminase activity"/>
    <property type="evidence" value="ECO:0007669"/>
    <property type="project" value="TreeGrafter"/>
</dbReference>
<organism evidence="2 3">
    <name type="scientific">Actinoallomurus bryophytorum</name>
    <dbReference type="NCBI Taxonomy" id="1490222"/>
    <lineage>
        <taxon>Bacteria</taxon>
        <taxon>Bacillati</taxon>
        <taxon>Actinomycetota</taxon>
        <taxon>Actinomycetes</taxon>
        <taxon>Streptosporangiales</taxon>
        <taxon>Thermomonosporaceae</taxon>
        <taxon>Actinoallomurus</taxon>
    </lineage>
</organism>
<comment type="similarity">
    <text evidence="1">Belongs to the RutC family.</text>
</comment>